<feature type="coiled-coil region" evidence="1">
    <location>
        <begin position="106"/>
        <end position="150"/>
    </location>
</feature>
<dbReference type="Proteomes" id="UP000190198">
    <property type="component" value="Unassembled WGS sequence"/>
</dbReference>
<feature type="non-terminal residue" evidence="3">
    <location>
        <position position="176"/>
    </location>
</feature>
<dbReference type="Gene3D" id="2.40.50.100">
    <property type="match status" value="1"/>
</dbReference>
<accession>A0A1T2L381</accession>
<sequence length="176" mass="19771">MRFDGKSATIFVAILLVIVSLVAFLLATRPEPVSETREIQPARVETVTVSATTLKPLRLFHGRVEPRFRSLLHFEVEGRVTEIHVVAGDRVSQGAVLVSIDDADYRDQLTEAELALEQEKRSFERDRALLEVARENSVLAQREVDRLSRLGSKLASESALDDAQQSKSQFRSEVLR</sequence>
<feature type="compositionally biased region" description="Polar residues" evidence="2">
    <location>
        <begin position="163"/>
        <end position="176"/>
    </location>
</feature>
<feature type="region of interest" description="Disordered" evidence="2">
    <location>
        <begin position="155"/>
        <end position="176"/>
    </location>
</feature>
<dbReference type="AlphaFoldDB" id="A0A1T2L381"/>
<comment type="caution">
    <text evidence="3">The sequence shown here is derived from an EMBL/GenBank/DDBJ whole genome shotgun (WGS) entry which is preliminary data.</text>
</comment>
<dbReference type="OrthoDB" id="2110899at2"/>
<dbReference type="Gene3D" id="1.10.287.470">
    <property type="entry name" value="Helix hairpin bin"/>
    <property type="match status" value="1"/>
</dbReference>
<keyword evidence="4" id="KW-1185">Reference proteome</keyword>
<dbReference type="PANTHER" id="PTHR30469">
    <property type="entry name" value="MULTIDRUG RESISTANCE PROTEIN MDTA"/>
    <property type="match status" value="1"/>
</dbReference>
<dbReference type="GO" id="GO:1990281">
    <property type="term" value="C:efflux pump complex"/>
    <property type="evidence" value="ECO:0007669"/>
    <property type="project" value="TreeGrafter"/>
</dbReference>
<dbReference type="EMBL" id="MPRK01000123">
    <property type="protein sequence ID" value="OOZ39553.1"/>
    <property type="molecule type" value="Genomic_DNA"/>
</dbReference>
<evidence type="ECO:0000256" key="2">
    <source>
        <dbReference type="SAM" id="MobiDB-lite"/>
    </source>
</evidence>
<gene>
    <name evidence="3" type="ORF">BOW52_07160</name>
</gene>
<proteinExistence type="predicted"/>
<evidence type="ECO:0000256" key="1">
    <source>
        <dbReference type="SAM" id="Coils"/>
    </source>
</evidence>
<evidence type="ECO:0000313" key="4">
    <source>
        <dbReference type="Proteomes" id="UP000190198"/>
    </source>
</evidence>
<reference evidence="3 4" key="1">
    <citation type="submission" date="2016-11" db="EMBL/GenBank/DDBJ databases">
        <title>Mixed transmission modes and dynamic genome evolution in an obligate animal-bacterial symbiosis.</title>
        <authorList>
            <person name="Russell S.L."/>
            <person name="Corbett-Detig R.B."/>
            <person name="Cavanaugh C.M."/>
        </authorList>
    </citation>
    <scope>NUCLEOTIDE SEQUENCE [LARGE SCALE GENOMIC DNA]</scope>
    <source>
        <strain evidence="3">Sp-SM6</strain>
    </source>
</reference>
<keyword evidence="1" id="KW-0175">Coiled coil</keyword>
<dbReference type="SUPFAM" id="SSF111369">
    <property type="entry name" value="HlyD-like secretion proteins"/>
    <property type="match status" value="1"/>
</dbReference>
<evidence type="ECO:0000313" key="3">
    <source>
        <dbReference type="EMBL" id="OOZ39553.1"/>
    </source>
</evidence>
<dbReference type="GO" id="GO:0015562">
    <property type="term" value="F:efflux transmembrane transporter activity"/>
    <property type="evidence" value="ECO:0007669"/>
    <property type="project" value="TreeGrafter"/>
</dbReference>
<protein>
    <submittedName>
        <fullName evidence="3">Uncharacterized protein</fullName>
    </submittedName>
</protein>
<name>A0A1T2L381_9GAMM</name>
<organism evidence="3 4">
    <name type="scientific">Solemya elarraichensis gill symbiont</name>
    <dbReference type="NCBI Taxonomy" id="1918949"/>
    <lineage>
        <taxon>Bacteria</taxon>
        <taxon>Pseudomonadati</taxon>
        <taxon>Pseudomonadota</taxon>
        <taxon>Gammaproteobacteria</taxon>
        <taxon>sulfur-oxidizing symbionts</taxon>
    </lineage>
</organism>